<sequence length="197" mass="21299">MSPVTAGQDYVPGQGEPDDVLVEVARAVLGPGEHRVIDLIDISRQPYGRVVDVVRASDDLVPRLAHENALGQAFLLARKCLRPGGLLVAAVPELDRLSRLRPITAPPKVLGRGESRQVTVQLWDWSNDGESYELEVVQLERALGAWQIASSVATRHRVLTPEQMAEQFAIAGFGAVQRLSPGESGHPLPVWVAVAPA</sequence>
<proteinExistence type="predicted"/>
<organism evidence="1 2">
    <name type="scientific">Umezawaea tangerina</name>
    <dbReference type="NCBI Taxonomy" id="84725"/>
    <lineage>
        <taxon>Bacteria</taxon>
        <taxon>Bacillati</taxon>
        <taxon>Actinomycetota</taxon>
        <taxon>Actinomycetes</taxon>
        <taxon>Pseudonocardiales</taxon>
        <taxon>Pseudonocardiaceae</taxon>
        <taxon>Umezawaea</taxon>
    </lineage>
</organism>
<keyword evidence="2" id="KW-1185">Reference proteome</keyword>
<dbReference type="Proteomes" id="UP000239494">
    <property type="component" value="Unassembled WGS sequence"/>
</dbReference>
<dbReference type="AlphaFoldDB" id="A0A2T0SUV1"/>
<gene>
    <name evidence="1" type="ORF">CLV43_1105</name>
</gene>
<reference evidence="1 2" key="1">
    <citation type="submission" date="2018-03" db="EMBL/GenBank/DDBJ databases">
        <title>Genomic Encyclopedia of Archaeal and Bacterial Type Strains, Phase II (KMG-II): from individual species to whole genera.</title>
        <authorList>
            <person name="Goeker M."/>
        </authorList>
    </citation>
    <scope>NUCLEOTIDE SEQUENCE [LARGE SCALE GENOMIC DNA]</scope>
    <source>
        <strain evidence="1 2">DSM 44720</strain>
    </source>
</reference>
<dbReference type="InterPro" id="IPR029063">
    <property type="entry name" value="SAM-dependent_MTases_sf"/>
</dbReference>
<protein>
    <recommendedName>
        <fullName evidence="3">Methyltransferase family protein</fullName>
    </recommendedName>
</protein>
<name>A0A2T0SUV1_9PSEU</name>
<dbReference type="SUPFAM" id="SSF53335">
    <property type="entry name" value="S-adenosyl-L-methionine-dependent methyltransferases"/>
    <property type="match status" value="1"/>
</dbReference>
<accession>A0A2T0SUV1</accession>
<evidence type="ECO:0008006" key="3">
    <source>
        <dbReference type="Google" id="ProtNLM"/>
    </source>
</evidence>
<dbReference type="EMBL" id="PVTF01000010">
    <property type="protein sequence ID" value="PRY37194.1"/>
    <property type="molecule type" value="Genomic_DNA"/>
</dbReference>
<evidence type="ECO:0000313" key="2">
    <source>
        <dbReference type="Proteomes" id="UP000239494"/>
    </source>
</evidence>
<evidence type="ECO:0000313" key="1">
    <source>
        <dbReference type="EMBL" id="PRY37194.1"/>
    </source>
</evidence>
<comment type="caution">
    <text evidence="1">The sequence shown here is derived from an EMBL/GenBank/DDBJ whole genome shotgun (WGS) entry which is preliminary data.</text>
</comment>